<dbReference type="NCBIfam" id="TIGR03057">
    <property type="entry name" value="xxxLxxG_by_4"/>
    <property type="match status" value="1"/>
</dbReference>
<keyword evidence="6 8" id="KW-0472">Membrane</keyword>
<dbReference type="eggNOG" id="COG1511">
    <property type="taxonomic scope" value="Bacteria"/>
</dbReference>
<protein>
    <submittedName>
        <fullName evidence="10">Putative drug exporter of the RND superfamily</fullName>
    </submittedName>
</protein>
<reference evidence="11" key="1">
    <citation type="submission" date="2016-10" db="EMBL/GenBank/DDBJ databases">
        <authorList>
            <person name="Varghese N."/>
        </authorList>
    </citation>
    <scope>NUCLEOTIDE SEQUENCE [LARGE SCALE GENOMIC DNA]</scope>
    <source>
        <strain evidence="11">DSM 17980</strain>
    </source>
</reference>
<feature type="transmembrane region" description="Helical" evidence="8">
    <location>
        <begin position="287"/>
        <end position="307"/>
    </location>
</feature>
<evidence type="ECO:0000313" key="10">
    <source>
        <dbReference type="EMBL" id="SFU34346.1"/>
    </source>
</evidence>
<feature type="transmembrane region" description="Helical" evidence="8">
    <location>
        <begin position="245"/>
        <end position="266"/>
    </location>
</feature>
<feature type="domain" description="SSD" evidence="9">
    <location>
        <begin position="851"/>
        <end position="1000"/>
    </location>
</feature>
<dbReference type="GO" id="GO:0005886">
    <property type="term" value="C:plasma membrane"/>
    <property type="evidence" value="ECO:0007669"/>
    <property type="project" value="UniProtKB-SubCell"/>
</dbReference>
<dbReference type="PANTHER" id="PTHR33406">
    <property type="entry name" value="MEMBRANE PROTEIN MJ1562-RELATED"/>
    <property type="match status" value="1"/>
</dbReference>
<evidence type="ECO:0000313" key="11">
    <source>
        <dbReference type="Proteomes" id="UP000183508"/>
    </source>
</evidence>
<feature type="transmembrane region" description="Helical" evidence="8">
    <location>
        <begin position="375"/>
        <end position="393"/>
    </location>
</feature>
<keyword evidence="4 8" id="KW-0812">Transmembrane</keyword>
<evidence type="ECO:0000256" key="7">
    <source>
        <dbReference type="SAM" id="MobiDB-lite"/>
    </source>
</evidence>
<keyword evidence="11" id="KW-1185">Reference proteome</keyword>
<feature type="transmembrane region" description="Helical" evidence="8">
    <location>
        <begin position="945"/>
        <end position="968"/>
    </location>
</feature>
<dbReference type="SUPFAM" id="SSF82866">
    <property type="entry name" value="Multidrug efflux transporter AcrB transmembrane domain"/>
    <property type="match status" value="2"/>
</dbReference>
<evidence type="ECO:0000259" key="9">
    <source>
        <dbReference type="PROSITE" id="PS50156"/>
    </source>
</evidence>
<dbReference type="InterPro" id="IPR004869">
    <property type="entry name" value="MMPL_dom"/>
</dbReference>
<evidence type="ECO:0000256" key="8">
    <source>
        <dbReference type="SAM" id="Phobius"/>
    </source>
</evidence>
<feature type="region of interest" description="Disordered" evidence="7">
    <location>
        <begin position="1014"/>
        <end position="1045"/>
    </location>
</feature>
<evidence type="ECO:0000256" key="2">
    <source>
        <dbReference type="ARBA" id="ARBA00010157"/>
    </source>
</evidence>
<feature type="transmembrane region" description="Helical" evidence="8">
    <location>
        <begin position="974"/>
        <end position="1001"/>
    </location>
</feature>
<gene>
    <name evidence="10" type="ORF">SAMN05421543_101201</name>
</gene>
<evidence type="ECO:0000256" key="3">
    <source>
        <dbReference type="ARBA" id="ARBA00022475"/>
    </source>
</evidence>
<dbReference type="InterPro" id="IPR000731">
    <property type="entry name" value="SSD"/>
</dbReference>
<accession>A0A1I7FE21</accession>
<comment type="subcellular location">
    <subcellularLocation>
        <location evidence="1">Cell membrane</location>
        <topology evidence="1">Multi-pass membrane protein</topology>
    </subcellularLocation>
</comment>
<dbReference type="PROSITE" id="PS50156">
    <property type="entry name" value="SSD"/>
    <property type="match status" value="1"/>
</dbReference>
<feature type="transmembrane region" description="Helical" evidence="8">
    <location>
        <begin position="822"/>
        <end position="841"/>
    </location>
</feature>
<dbReference type="Gene3D" id="1.10.287.950">
    <property type="entry name" value="Methyl-accepting chemotaxis protein"/>
    <property type="match status" value="2"/>
</dbReference>
<dbReference type="Pfam" id="PF03176">
    <property type="entry name" value="MMPL"/>
    <property type="match status" value="2"/>
</dbReference>
<dbReference type="AlphaFoldDB" id="A0A1I7FE21"/>
<comment type="similarity">
    <text evidence="2">Belongs to the resistance-nodulation-cell division (RND) (TC 2.A.6) family. MmpL subfamily.</text>
</comment>
<dbReference type="InterPro" id="IPR050545">
    <property type="entry name" value="Mycobact_MmpL"/>
</dbReference>
<dbReference type="RefSeq" id="WP_074948695.1">
    <property type="nucleotide sequence ID" value="NZ_FPBV01000001.1"/>
</dbReference>
<feature type="transmembrane region" description="Helical" evidence="8">
    <location>
        <begin position="848"/>
        <end position="868"/>
    </location>
</feature>
<keyword evidence="3" id="KW-1003">Cell membrane</keyword>
<feature type="transmembrane region" description="Helical" evidence="8">
    <location>
        <begin position="880"/>
        <end position="900"/>
    </location>
</feature>
<dbReference type="OrthoDB" id="9782006at2"/>
<dbReference type="InterPro" id="IPR023908">
    <property type="entry name" value="xxxLxxG_rpt"/>
</dbReference>
<evidence type="ECO:0000256" key="4">
    <source>
        <dbReference type="ARBA" id="ARBA00022692"/>
    </source>
</evidence>
<feature type="transmembrane region" description="Helical" evidence="8">
    <location>
        <begin position="189"/>
        <end position="205"/>
    </location>
</feature>
<feature type="transmembrane region" description="Helical" evidence="8">
    <location>
        <begin position="212"/>
        <end position="233"/>
    </location>
</feature>
<dbReference type="SUPFAM" id="SSF58104">
    <property type="entry name" value="Methyl-accepting chemotaxis protein (MCP) signaling domain"/>
    <property type="match status" value="1"/>
</dbReference>
<dbReference type="Proteomes" id="UP000183508">
    <property type="component" value="Unassembled WGS sequence"/>
</dbReference>
<dbReference type="eggNOG" id="COG2409">
    <property type="taxonomic scope" value="Bacteria"/>
</dbReference>
<dbReference type="EMBL" id="FPBV01000001">
    <property type="protein sequence ID" value="SFU34346.1"/>
    <property type="molecule type" value="Genomic_DNA"/>
</dbReference>
<evidence type="ECO:0000256" key="1">
    <source>
        <dbReference type="ARBA" id="ARBA00004651"/>
    </source>
</evidence>
<name>A0A1I7FE21_9BACL</name>
<organism evidence="10 11">
    <name type="scientific">Alicyclobacillus macrosporangiidus</name>
    <dbReference type="NCBI Taxonomy" id="392015"/>
    <lineage>
        <taxon>Bacteria</taxon>
        <taxon>Bacillati</taxon>
        <taxon>Bacillota</taxon>
        <taxon>Bacilli</taxon>
        <taxon>Bacillales</taxon>
        <taxon>Alicyclobacillaceae</taxon>
        <taxon>Alicyclobacillus</taxon>
    </lineage>
</organism>
<evidence type="ECO:0000256" key="5">
    <source>
        <dbReference type="ARBA" id="ARBA00022989"/>
    </source>
</evidence>
<feature type="transmembrane region" description="Helical" evidence="8">
    <location>
        <begin position="12"/>
        <end position="31"/>
    </location>
</feature>
<feature type="transmembrane region" description="Helical" evidence="8">
    <location>
        <begin position="319"/>
        <end position="342"/>
    </location>
</feature>
<dbReference type="STRING" id="392015.SAMN05421543_101201"/>
<dbReference type="Gene3D" id="1.20.1640.10">
    <property type="entry name" value="Multidrug efflux transporter AcrB transmembrane domain"/>
    <property type="match status" value="2"/>
</dbReference>
<sequence>MAEWYARFVTRWKWLIIVLWAAMVAAVLVGLPKLPDVVAHKSTTYLPDSDPSMVASRLADEVDPDHHAKSTVIVAVHRAGGLSSADRAYLEDGLARVDGDKASYHVSYVQTANNAPKDMASSFISSDKTTEIAVVGLTENIEDPGLSDDLQRLHDAFAHPPAGAQVYLTGDTPVQKDAITLMQGAADKTAVVTVGLVLVILLAVFRAVLAPLLTLLAIGLSYLVSSSVVAWLAQRGFPVSTFTQTFMIAVLFGAGTDYTVILLNRFREELTKTHTRADALAGALRGVGKTVIFSSLTVLVSFAALYFANFGLYRSGVGVAVGVAITLLTCLTLIPALMALFGRNLYWPVVPKPGMDHRPSRLWGWTSRVSTRRPWLVTLMLAVVLTPVALAFGPSRSFDPMADIPDAPSVQGFHVVSDAFGTGEAMPTTVVLKTDANLRTSDGLATIDRISRQLASVHGVAEVDSATQPLGKVVTDFELSHQNQQAADGLGQVKGGLGQMADQLGSAAKQGGQAQGALNQLQSGAASLAQGARQTAGGASQLASGADRLAGGAKQLADGTAQASQAAAQLSDGTQQLSGAAGQVSTAASALAGAIAQWTAAHPDQANNPNWQQIEQLAQQLAQGTQQVAASSQQLAAGAKQLAVSMPGLVGGMNQVAGSATQLAQGAHRLAGGASQVADGGGQLASGIAQFTQKSGDLATGLSQAAGAAQKLQSGVAQAQSFLSESSAAPSPGFYVPQSEIQNNAELRQALDAFVSPDGHVAKFRVLLNHTPYSPEAIATVNQLRQAASVALAASPVHTGEVYVGGTTAFQAAMNTLSSEDFSWTMTLVFGAIFVLLVAMLRSVLTPLLILVSLAATYFVTMGLVQQFSVHVLGQDGVSWTVPFFTFLLLVALGVDYSIFLMSRFDEEYWAGWDAGRRGDTAERSRIAPRGPMPMRAMRTAMRRMGGVVFSAAVIMAGTFGSMMVTGMATMVEIGLSVVVGLFLYVFVLLAFFMPAAIALVGPAHPWPFVRWHEEEDGDEEEGAGTGARERAPVRPSLEGPGSQV</sequence>
<proteinExistence type="inferred from homology"/>
<keyword evidence="5 8" id="KW-1133">Transmembrane helix</keyword>
<evidence type="ECO:0000256" key="6">
    <source>
        <dbReference type="ARBA" id="ARBA00023136"/>
    </source>
</evidence>
<dbReference type="PANTHER" id="PTHR33406:SF6">
    <property type="entry name" value="MEMBRANE PROTEIN YDGH-RELATED"/>
    <property type="match status" value="1"/>
</dbReference>